<dbReference type="PANTHER" id="PTHR21517:SF3">
    <property type="entry name" value="APICAL JUNCTION COMPONENT 1 HOMOLOG"/>
    <property type="match status" value="1"/>
</dbReference>
<dbReference type="GO" id="GO:0008270">
    <property type="term" value="F:zinc ion binding"/>
    <property type="evidence" value="ECO:0007669"/>
    <property type="project" value="UniProtKB-KW"/>
</dbReference>
<evidence type="ECO:0000313" key="6">
    <source>
        <dbReference type="Proteomes" id="UP000095282"/>
    </source>
</evidence>
<dbReference type="WBParaSite" id="Csp11.Scaffold630.g18736.t1">
    <property type="protein sequence ID" value="Csp11.Scaffold630.g18736.t1"/>
    <property type="gene ID" value="Csp11.Scaffold630.g18736"/>
</dbReference>
<protein>
    <submittedName>
        <fullName evidence="7">MYND-type domain-containing protein</fullName>
    </submittedName>
</protein>
<name>A0A1I7URX4_9PELO</name>
<evidence type="ECO:0000256" key="3">
    <source>
        <dbReference type="ARBA" id="ARBA00022833"/>
    </source>
</evidence>
<dbReference type="GO" id="GO:0005886">
    <property type="term" value="C:plasma membrane"/>
    <property type="evidence" value="ECO:0007669"/>
    <property type="project" value="TreeGrafter"/>
</dbReference>
<dbReference type="AlphaFoldDB" id="A0A1I7URX4"/>
<organism evidence="6 7">
    <name type="scientific">Caenorhabditis tropicalis</name>
    <dbReference type="NCBI Taxonomy" id="1561998"/>
    <lineage>
        <taxon>Eukaryota</taxon>
        <taxon>Metazoa</taxon>
        <taxon>Ecdysozoa</taxon>
        <taxon>Nematoda</taxon>
        <taxon>Chromadorea</taxon>
        <taxon>Rhabditida</taxon>
        <taxon>Rhabditina</taxon>
        <taxon>Rhabditomorpha</taxon>
        <taxon>Rhabditoidea</taxon>
        <taxon>Rhabditidae</taxon>
        <taxon>Peloderinae</taxon>
        <taxon>Caenorhabditis</taxon>
    </lineage>
</organism>
<keyword evidence="1" id="KW-0479">Metal-binding</keyword>
<dbReference type="Gene3D" id="6.10.140.2220">
    <property type="match status" value="1"/>
</dbReference>
<proteinExistence type="predicted"/>
<sequence length="331" mass="37652">MSVGGVVDQGRALPGYTVSEVPNAWNLQTSRTSRVVEVADTFVGTSSHEYGNFTNRYGGRVTIEEVLDSIFQKVTPTNPRLPLDRSYPQADELFQGNVDGPGIYTNNYNVMRQVLKSPERAEHILQHEELFVRCTECHRTRELSAAKLFFVSCKHCYTYYCSRECRQNNWPRHSGRCSFARINTLCKDVIMKVREDEQAQAFMSKVAREGYGVRGRGSVNIRLSSPQLAQAYVSNGWRALAHYPNDQLLYYYTVKALIAERKEPSLIALCEKYDPTEKFILSVSIIADIEHCPETPPPETRELSAVQFSSPRSRYEAIQNAPYFSEVAHNV</sequence>
<evidence type="ECO:0000259" key="5">
    <source>
        <dbReference type="PROSITE" id="PS50865"/>
    </source>
</evidence>
<dbReference type="InterPro" id="IPR002893">
    <property type="entry name" value="Znf_MYND"/>
</dbReference>
<evidence type="ECO:0000256" key="1">
    <source>
        <dbReference type="ARBA" id="ARBA00022723"/>
    </source>
</evidence>
<keyword evidence="6" id="KW-1185">Reference proteome</keyword>
<dbReference type="Pfam" id="PF26649">
    <property type="entry name" value="Ajm-1"/>
    <property type="match status" value="1"/>
</dbReference>
<dbReference type="GO" id="GO:0045216">
    <property type="term" value="P:cell-cell junction organization"/>
    <property type="evidence" value="ECO:0007669"/>
    <property type="project" value="InterPro"/>
</dbReference>
<dbReference type="PANTHER" id="PTHR21517">
    <property type="entry name" value="APICAL JUNCTION COMPONENT 1 HOMOLOG"/>
    <property type="match status" value="1"/>
</dbReference>
<keyword evidence="3" id="KW-0862">Zinc</keyword>
<dbReference type="SUPFAM" id="SSF144232">
    <property type="entry name" value="HIT/MYND zinc finger-like"/>
    <property type="match status" value="1"/>
</dbReference>
<dbReference type="InterPro" id="IPR038825">
    <property type="entry name" value="Apical_junction"/>
</dbReference>
<dbReference type="GO" id="GO:0043296">
    <property type="term" value="C:apical junction complex"/>
    <property type="evidence" value="ECO:0007669"/>
    <property type="project" value="TreeGrafter"/>
</dbReference>
<dbReference type="STRING" id="1561998.A0A1I7URX4"/>
<reference evidence="7" key="1">
    <citation type="submission" date="2016-11" db="UniProtKB">
        <authorList>
            <consortium name="WormBaseParasite"/>
        </authorList>
    </citation>
    <scope>IDENTIFICATION</scope>
</reference>
<dbReference type="InterPro" id="IPR058586">
    <property type="entry name" value="Ajm-1"/>
</dbReference>
<dbReference type="eggNOG" id="ENOG502QQYV">
    <property type="taxonomic scope" value="Eukaryota"/>
</dbReference>
<dbReference type="Proteomes" id="UP000095282">
    <property type="component" value="Unplaced"/>
</dbReference>
<feature type="domain" description="MYND-type" evidence="5">
    <location>
        <begin position="134"/>
        <end position="177"/>
    </location>
</feature>
<accession>A0A1I7URX4</accession>
<keyword evidence="2 4" id="KW-0863">Zinc-finger</keyword>
<evidence type="ECO:0000256" key="2">
    <source>
        <dbReference type="ARBA" id="ARBA00022771"/>
    </source>
</evidence>
<evidence type="ECO:0000313" key="7">
    <source>
        <dbReference type="WBParaSite" id="Csp11.Scaffold630.g18736.t1"/>
    </source>
</evidence>
<dbReference type="PROSITE" id="PS50865">
    <property type="entry name" value="ZF_MYND_2"/>
    <property type="match status" value="1"/>
</dbReference>
<evidence type="ECO:0000256" key="4">
    <source>
        <dbReference type="PROSITE-ProRule" id="PRU00134"/>
    </source>
</evidence>